<sequence>MGIWDYVSSSTDSINRNAPNLSTIKGLCWNSYDYSRAAVSELHNAVAVNGNVVVEKLNRHLPDGETRSQIATNLVKNSAYFAAVEGVKFIPGGSTFVDIVSRSLPNDKKPKDRGLQELKDKRVYQQYLEKKKKRNQWRGCLNSSQSYMKSFLQT</sequence>
<comment type="caution">
    <text evidence="1">The sequence shown here is derived from an EMBL/GenBank/DDBJ whole genome shotgun (WGS) entry which is preliminary data.</text>
</comment>
<evidence type="ECO:0000313" key="2">
    <source>
        <dbReference type="Proteomes" id="UP001164539"/>
    </source>
</evidence>
<organism evidence="1 2">
    <name type="scientific">Melia azedarach</name>
    <name type="common">Chinaberry tree</name>
    <dbReference type="NCBI Taxonomy" id="155640"/>
    <lineage>
        <taxon>Eukaryota</taxon>
        <taxon>Viridiplantae</taxon>
        <taxon>Streptophyta</taxon>
        <taxon>Embryophyta</taxon>
        <taxon>Tracheophyta</taxon>
        <taxon>Spermatophyta</taxon>
        <taxon>Magnoliopsida</taxon>
        <taxon>eudicotyledons</taxon>
        <taxon>Gunneridae</taxon>
        <taxon>Pentapetalae</taxon>
        <taxon>rosids</taxon>
        <taxon>malvids</taxon>
        <taxon>Sapindales</taxon>
        <taxon>Meliaceae</taxon>
        <taxon>Melia</taxon>
    </lineage>
</organism>
<name>A0ACC1X115_MELAZ</name>
<proteinExistence type="predicted"/>
<protein>
    <submittedName>
        <fullName evidence="1">Ribosome-recycling factor like</fullName>
    </submittedName>
</protein>
<keyword evidence="2" id="KW-1185">Reference proteome</keyword>
<dbReference type="Proteomes" id="UP001164539">
    <property type="component" value="Chromosome 12"/>
</dbReference>
<gene>
    <name evidence="1" type="ORF">OWV82_021963</name>
</gene>
<dbReference type="EMBL" id="CM051405">
    <property type="protein sequence ID" value="KAJ4705145.1"/>
    <property type="molecule type" value="Genomic_DNA"/>
</dbReference>
<evidence type="ECO:0000313" key="1">
    <source>
        <dbReference type="EMBL" id="KAJ4705145.1"/>
    </source>
</evidence>
<accession>A0ACC1X115</accession>
<reference evidence="1 2" key="1">
    <citation type="journal article" date="2023" name="Science">
        <title>Complex scaffold remodeling in plant triterpene biosynthesis.</title>
        <authorList>
            <person name="De La Pena R."/>
            <person name="Hodgson H."/>
            <person name="Liu J.C."/>
            <person name="Stephenson M.J."/>
            <person name="Martin A.C."/>
            <person name="Owen C."/>
            <person name="Harkess A."/>
            <person name="Leebens-Mack J."/>
            <person name="Jimenez L.E."/>
            <person name="Osbourn A."/>
            <person name="Sattely E.S."/>
        </authorList>
    </citation>
    <scope>NUCLEOTIDE SEQUENCE [LARGE SCALE GENOMIC DNA]</scope>
    <source>
        <strain evidence="2">cv. JPN11</strain>
        <tissue evidence="1">Leaf</tissue>
    </source>
</reference>